<gene>
    <name evidence="2" type="ORF">TNIN_412391</name>
</gene>
<reference evidence="2" key="1">
    <citation type="submission" date="2020-08" db="EMBL/GenBank/DDBJ databases">
        <title>Multicomponent nature underlies the extraordinary mechanical properties of spider dragline silk.</title>
        <authorList>
            <person name="Kono N."/>
            <person name="Nakamura H."/>
            <person name="Mori M."/>
            <person name="Yoshida Y."/>
            <person name="Ohtoshi R."/>
            <person name="Malay A.D."/>
            <person name="Moran D.A.P."/>
            <person name="Tomita M."/>
            <person name="Numata K."/>
            <person name="Arakawa K."/>
        </authorList>
    </citation>
    <scope>NUCLEOTIDE SEQUENCE</scope>
</reference>
<accession>A0A8X6WPT3</accession>
<evidence type="ECO:0000313" key="3">
    <source>
        <dbReference type="Proteomes" id="UP000886998"/>
    </source>
</evidence>
<feature type="compositionally biased region" description="Basic and acidic residues" evidence="1">
    <location>
        <begin position="30"/>
        <end position="44"/>
    </location>
</feature>
<sequence length="122" mass="13667">MFRFEKYLPNAVSGTPRPRSTEAALNNVSPKEKGASQIETRDQKNGISHFPRETIPPNRLTLAPRPRIQFPGGNLHDAVLAITPQAKARYFGYIKNGEKGRLSKSQYPFFEKGAVLVKLNET</sequence>
<comment type="caution">
    <text evidence="2">The sequence shown here is derived from an EMBL/GenBank/DDBJ whole genome shotgun (WGS) entry which is preliminary data.</text>
</comment>
<evidence type="ECO:0000256" key="1">
    <source>
        <dbReference type="SAM" id="MobiDB-lite"/>
    </source>
</evidence>
<feature type="region of interest" description="Disordered" evidence="1">
    <location>
        <begin position="12"/>
        <end position="60"/>
    </location>
</feature>
<dbReference type="AlphaFoldDB" id="A0A8X6WPT3"/>
<evidence type="ECO:0000313" key="2">
    <source>
        <dbReference type="EMBL" id="GFY39069.1"/>
    </source>
</evidence>
<proteinExistence type="predicted"/>
<name>A0A8X6WPT3_9ARAC</name>
<dbReference type="EMBL" id="BMAV01001195">
    <property type="protein sequence ID" value="GFY39069.1"/>
    <property type="molecule type" value="Genomic_DNA"/>
</dbReference>
<keyword evidence="3" id="KW-1185">Reference proteome</keyword>
<protein>
    <submittedName>
        <fullName evidence="2">Uncharacterized protein</fullName>
    </submittedName>
</protein>
<feature type="non-terminal residue" evidence="2">
    <location>
        <position position="1"/>
    </location>
</feature>
<organism evidence="2 3">
    <name type="scientific">Trichonephila inaurata madagascariensis</name>
    <dbReference type="NCBI Taxonomy" id="2747483"/>
    <lineage>
        <taxon>Eukaryota</taxon>
        <taxon>Metazoa</taxon>
        <taxon>Ecdysozoa</taxon>
        <taxon>Arthropoda</taxon>
        <taxon>Chelicerata</taxon>
        <taxon>Arachnida</taxon>
        <taxon>Araneae</taxon>
        <taxon>Araneomorphae</taxon>
        <taxon>Entelegynae</taxon>
        <taxon>Araneoidea</taxon>
        <taxon>Nephilidae</taxon>
        <taxon>Trichonephila</taxon>
        <taxon>Trichonephila inaurata</taxon>
    </lineage>
</organism>
<dbReference type="Proteomes" id="UP000886998">
    <property type="component" value="Unassembled WGS sequence"/>
</dbReference>